<dbReference type="GO" id="GO:0008641">
    <property type="term" value="F:ubiquitin-like modifier activating enzyme activity"/>
    <property type="evidence" value="ECO:0007669"/>
    <property type="project" value="InterPro"/>
</dbReference>
<evidence type="ECO:0000313" key="3">
    <source>
        <dbReference type="Proteomes" id="UP000022272"/>
    </source>
</evidence>
<dbReference type="PATRIC" id="fig|1339280.3.peg.1059"/>
<dbReference type="Proteomes" id="UP000022272">
    <property type="component" value="Unassembled WGS sequence"/>
</dbReference>
<dbReference type="InterPro" id="IPR000594">
    <property type="entry name" value="ThiF_NAD_FAD-bd"/>
</dbReference>
<feature type="domain" description="THIF-type NAD/FAD binding fold" evidence="1">
    <location>
        <begin position="324"/>
        <end position="440"/>
    </location>
</feature>
<dbReference type="Gene3D" id="3.40.50.720">
    <property type="entry name" value="NAD(P)-binding Rossmann-like Domain"/>
    <property type="match status" value="1"/>
</dbReference>
<organism evidence="2 3">
    <name type="scientific">Bacteroides fragilis str. 2-F-2 #4</name>
    <dbReference type="NCBI Taxonomy" id="1339280"/>
    <lineage>
        <taxon>Bacteria</taxon>
        <taxon>Pseudomonadati</taxon>
        <taxon>Bacteroidota</taxon>
        <taxon>Bacteroidia</taxon>
        <taxon>Bacteroidales</taxon>
        <taxon>Bacteroidaceae</taxon>
        <taxon>Bacteroides</taxon>
    </lineage>
</organism>
<protein>
    <submittedName>
        <fullName evidence="2">ThiF family protein</fullName>
    </submittedName>
</protein>
<dbReference type="RefSeq" id="WP_008768537.1">
    <property type="nucleotide sequence ID" value="NZ_JGDM01000020.1"/>
</dbReference>
<proteinExistence type="predicted"/>
<dbReference type="Pfam" id="PF00899">
    <property type="entry name" value="ThiF"/>
    <property type="match status" value="1"/>
</dbReference>
<reference evidence="2 3" key="1">
    <citation type="submission" date="2014-02" db="EMBL/GenBank/DDBJ databases">
        <authorList>
            <person name="Sears C."/>
            <person name="Carroll K."/>
            <person name="Sack B.R."/>
            <person name="Qadri F."/>
            <person name="Myers L.L."/>
            <person name="Chung G.-T."/>
            <person name="Escheverria P."/>
            <person name="Fraser C.M."/>
            <person name="Sadzewicz L."/>
            <person name="Shefchek K.A."/>
            <person name="Tallon L."/>
            <person name="Das S.P."/>
            <person name="Daugherty S."/>
            <person name="Mongodin E.F."/>
        </authorList>
    </citation>
    <scope>NUCLEOTIDE SEQUENCE [LARGE SCALE GENOMIC DNA]</scope>
    <source>
        <strain evidence="2 3">2-F-2 #4</strain>
    </source>
</reference>
<dbReference type="InterPro" id="IPR035985">
    <property type="entry name" value="Ubiquitin-activating_enz"/>
</dbReference>
<evidence type="ECO:0000313" key="2">
    <source>
        <dbReference type="EMBL" id="EXZ45737.1"/>
    </source>
</evidence>
<evidence type="ECO:0000259" key="1">
    <source>
        <dbReference type="Pfam" id="PF00899"/>
    </source>
</evidence>
<dbReference type="AlphaFoldDB" id="A0A015ZMQ9"/>
<comment type="caution">
    <text evidence="2">The sequence shown here is derived from an EMBL/GenBank/DDBJ whole genome shotgun (WGS) entry which is preliminary data.</text>
</comment>
<accession>A0A015ZMQ9</accession>
<gene>
    <name evidence="2" type="ORF">M076_1092</name>
</gene>
<name>A0A015ZMQ9_BACFG</name>
<dbReference type="SUPFAM" id="SSF69572">
    <property type="entry name" value="Activating enzymes of the ubiquitin-like proteins"/>
    <property type="match status" value="1"/>
</dbReference>
<sequence length="553" mass="63518">MRIEDINNVLEGLSFIHIETPFKVDDGSTIIGAVGILVEGMPSALVFQTSISSYYPYKVQGIEPIQFRNNSLMEYPHIMAGGSLCLHTSYWVDPIQRLKSDFLQLRDWVVKYYVNKETDVHYEHIVVEPSTVDDCYFAIQFTQFEKKVEADKYGYAFLAPIMDGDYNGKVVKNFVVQSIGDANGNNRIKCLWSSKYDELKYILCPYVVLSKIPCKYNKFALDDFKDLNDYFTSEQLKFLHSYENRFNKKLGGYPVPILLGYKIPSGELHWIASLSKVGNFPTEGIPETKNGIKTGRWLTKFYQDRIQWAMTYDASYNLFFGRGAFCETFTKKKILVIGVGAIGSMFAKTLVKCGCTNISLLDYDLKKPENICRSEYTFLTGVTDKVTELSAELSAISPYVEIKCLPNQYDFAIKSSKFNKQYKEYTINELDSYDLIFDCSTDDDLMHILEELNLKPEIINISITNHASELVCAFSPNIEHFVNIVFNNMLHNDDLDMYEPTGCWSPTFKASYNDIALMIQYAIRHIYNMLNGTEMKQNFILRDTDNGLKILKY</sequence>
<dbReference type="EMBL" id="JGDM01000020">
    <property type="protein sequence ID" value="EXZ45737.1"/>
    <property type="molecule type" value="Genomic_DNA"/>
</dbReference>